<feature type="region of interest" description="Disordered" evidence="4">
    <location>
        <begin position="263"/>
        <end position="380"/>
    </location>
</feature>
<dbReference type="PANTHER" id="PTHR12214">
    <property type="entry name" value="GC-RICH SEQUENCE DNA-BINDING FACTOR"/>
    <property type="match status" value="1"/>
</dbReference>
<keyword evidence="7" id="KW-1185">Reference proteome</keyword>
<reference evidence="7" key="3">
    <citation type="journal article" date="2012" name="PLoS Pathog.">
        <title>Comparative genomics of the apicomplexan parasites Toxoplasma gondii and Neospora caninum: Coccidia differing in host range and transmission strategy.</title>
        <authorList>
            <person name="Reid A.J."/>
            <person name="Vermont S.J."/>
            <person name="Cotton J.A."/>
            <person name="Harris D."/>
            <person name="Hill-Cawthorne G.A."/>
            <person name="Konen-Waisman S."/>
            <person name="Latham S.M."/>
            <person name="Mourier T."/>
            <person name="Norton R."/>
            <person name="Quail M.A."/>
            <person name="Sanders M."/>
            <person name="Shanmugam D."/>
            <person name="Sohal A."/>
            <person name="Wasmuth J.D."/>
            <person name="Brunk B."/>
            <person name="Grigg M.E."/>
            <person name="Howard J.C."/>
            <person name="Parkinson J."/>
            <person name="Roos D.S."/>
            <person name="Trees A.J."/>
            <person name="Berriman M."/>
            <person name="Pain A."/>
            <person name="Wastling J.M."/>
        </authorList>
    </citation>
    <scope>NUCLEOTIDE SEQUENCE [LARGE SCALE GENOMIC DNA]</scope>
    <source>
        <strain evidence="7">Liverpool</strain>
    </source>
</reference>
<evidence type="ECO:0000256" key="3">
    <source>
        <dbReference type="SAM" id="Coils"/>
    </source>
</evidence>
<feature type="compositionally biased region" description="Gly residues" evidence="4">
    <location>
        <begin position="363"/>
        <end position="372"/>
    </location>
</feature>
<feature type="compositionally biased region" description="Basic and acidic residues" evidence="4">
    <location>
        <begin position="207"/>
        <end position="228"/>
    </location>
</feature>
<feature type="compositionally biased region" description="Basic and acidic residues" evidence="4">
    <location>
        <begin position="566"/>
        <end position="575"/>
    </location>
</feature>
<feature type="region of interest" description="Disordered" evidence="4">
    <location>
        <begin position="984"/>
        <end position="1010"/>
    </location>
</feature>
<feature type="region of interest" description="Disordered" evidence="4">
    <location>
        <begin position="1"/>
        <end position="93"/>
    </location>
</feature>
<feature type="coiled-coil region" evidence="3">
    <location>
        <begin position="696"/>
        <end position="730"/>
    </location>
</feature>
<feature type="compositionally biased region" description="Basic and acidic residues" evidence="4">
    <location>
        <begin position="275"/>
        <end position="295"/>
    </location>
</feature>
<keyword evidence="2" id="KW-0539">Nucleus</keyword>
<feature type="region of interest" description="Disordered" evidence="4">
    <location>
        <begin position="564"/>
        <end position="601"/>
    </location>
</feature>
<dbReference type="Proteomes" id="UP000007494">
    <property type="component" value="Chromosome XII"/>
</dbReference>
<feature type="compositionally biased region" description="Basic residues" evidence="4">
    <location>
        <begin position="197"/>
        <end position="206"/>
    </location>
</feature>
<feature type="compositionally biased region" description="Basic residues" evidence="4">
    <location>
        <begin position="778"/>
        <end position="790"/>
    </location>
</feature>
<evidence type="ECO:0000313" key="6">
    <source>
        <dbReference type="EMBL" id="CEL70353.1"/>
    </source>
</evidence>
<evidence type="ECO:0000313" key="5">
    <source>
        <dbReference type="EMBL" id="CBZ55610.1"/>
    </source>
</evidence>
<evidence type="ECO:0008006" key="8">
    <source>
        <dbReference type="Google" id="ProtNLM"/>
    </source>
</evidence>
<evidence type="ECO:0000256" key="2">
    <source>
        <dbReference type="ARBA" id="ARBA00023242"/>
    </source>
</evidence>
<organism evidence="5 7">
    <name type="scientific">Neospora caninum (strain Liverpool)</name>
    <dbReference type="NCBI Taxonomy" id="572307"/>
    <lineage>
        <taxon>Eukaryota</taxon>
        <taxon>Sar</taxon>
        <taxon>Alveolata</taxon>
        <taxon>Apicomplexa</taxon>
        <taxon>Conoidasida</taxon>
        <taxon>Coccidia</taxon>
        <taxon>Eucoccidiorida</taxon>
        <taxon>Eimeriorina</taxon>
        <taxon>Sarcocystidae</taxon>
        <taxon>Neospora</taxon>
    </lineage>
</organism>
<dbReference type="InterPro" id="IPR012890">
    <property type="entry name" value="GCFC2-like"/>
</dbReference>
<dbReference type="OMA" id="HICMQEI"/>
<dbReference type="EMBL" id="FR823393">
    <property type="protein sequence ID" value="CBZ55610.1"/>
    <property type="molecule type" value="Genomic_DNA"/>
</dbReference>
<dbReference type="GeneID" id="13441041"/>
<dbReference type="OrthoDB" id="348440at2759"/>
<dbReference type="EMBL" id="LN714487">
    <property type="protein sequence ID" value="CEL70353.1"/>
    <property type="molecule type" value="Genomic_DNA"/>
</dbReference>
<dbReference type="GO" id="GO:0003677">
    <property type="term" value="F:DNA binding"/>
    <property type="evidence" value="ECO:0007669"/>
    <property type="project" value="InterPro"/>
</dbReference>
<keyword evidence="3" id="KW-0175">Coiled coil</keyword>
<feature type="compositionally biased region" description="Basic and acidic residues" evidence="4">
    <location>
        <begin position="986"/>
        <end position="1000"/>
    </location>
</feature>
<dbReference type="RefSeq" id="XP_003885638.1">
    <property type="nucleotide sequence ID" value="XM_003885589.1"/>
</dbReference>
<dbReference type="eggNOG" id="ENOG502QZ0B">
    <property type="taxonomic scope" value="Eukaryota"/>
</dbReference>
<evidence type="ECO:0000313" key="7">
    <source>
        <dbReference type="Proteomes" id="UP000007494"/>
    </source>
</evidence>
<feature type="region of interest" description="Disordered" evidence="4">
    <location>
        <begin position="121"/>
        <end position="150"/>
    </location>
</feature>
<feature type="region of interest" description="Disordered" evidence="4">
    <location>
        <begin position="738"/>
        <end position="801"/>
    </location>
</feature>
<feature type="region of interest" description="Disordered" evidence="4">
    <location>
        <begin position="423"/>
        <end position="464"/>
    </location>
</feature>
<dbReference type="GO" id="GO:0000398">
    <property type="term" value="P:mRNA splicing, via spliceosome"/>
    <property type="evidence" value="ECO:0007669"/>
    <property type="project" value="InterPro"/>
</dbReference>
<evidence type="ECO:0000256" key="4">
    <source>
        <dbReference type="SAM" id="MobiDB-lite"/>
    </source>
</evidence>
<dbReference type="AlphaFoldDB" id="F0VPG4"/>
<dbReference type="PANTHER" id="PTHR12214:SF0">
    <property type="entry name" value="LD29489P"/>
    <property type="match status" value="1"/>
</dbReference>
<reference evidence="5" key="1">
    <citation type="submission" date="2011-02" db="EMBL/GenBank/DDBJ databases">
        <authorList>
            <person name="Aslett M."/>
        </authorList>
    </citation>
    <scope>NUCLEOTIDE SEQUENCE</scope>
    <source>
        <strain evidence="5">Liverpool</strain>
    </source>
</reference>
<accession>F0VPG4</accession>
<feature type="compositionally biased region" description="Low complexity" evidence="4">
    <location>
        <begin position="587"/>
        <end position="601"/>
    </location>
</feature>
<feature type="compositionally biased region" description="Acidic residues" evidence="4">
    <location>
        <begin position="749"/>
        <end position="759"/>
    </location>
</feature>
<sequence length="1261" mass="137039">MSLFARRNVKKSSSRKATLEEEEAGGAKGTRSDAADRSSGVAPPRTSFPSSSVSTASATGSLRKDASPPSAAARATASQIREQAAVAAARSHASSAVAARASSGFACPDASPGLQSGVYADLFDAHHDDEGTGSVRPQSGRATSAGVGTPRQVFGGSSCVAVSRVDDASRRPVGASTRGGLSFSGLDEEEDEGAFFKVKKSKASKRLQREKEREARTDNLDRFERGEGVAHSADQARNAPASSGEAKSKVVLQATGLRLLVHQTHLQREFAGTDPGDRPSPSERPTDKDGQERVAARSVSAKRPGASPQSSAGGQPDRAQGDCRKKDASPLPPGSSGPERILSLAELEEAEARHGAGRRARGGLSGARGAGRGDCADEDDVASIARLARAQRQRARMIEKGELIPADSAAALTGEWGTAVRLKRRQQQQLEPLRSWRDGGDEAPDEDEEERRQSEDEDDEEDPAARLKEQLQRLKVAEAEGGEAQNEEEEAWEAWEREKILKGAGRKHLLRQQQLMERRQQEQQVYLQQQLLQGGWAPTEALEQQLFLLQQHQHQQRLLKQLSNPHEPDAPREADVSGVVSPPPATALGSDSPGGADGAGASLIEAPTSAAWLTEVWGAEGADAQARAALEWLKEESQQLRQLEEAEEAQKEERRRQRAGAADELRVLEVRQLAVGKRLDDLQDFLIFVEDLAGFILAKEGAVQQAQETIEEMEREVADRKVERRVLEFEDLRRAFRRARRGGSADSESSSESDSEDVDEFGRSRKYTQKLQRSDRTKARRARRLARRQARAAAAVQDGSAASPDFAGAVRRIREAAARSSGDANPDRGTAAVGPIGSESLWRVLGETLAEGWETSEDDEEDVHRLKKDRSKFSAAAREVMEDVADAFVSVASILEEAEKMKKWCRAEFARLRILEQVPDMIKTQVRWQLLWWSPMAIAASAGEAKGGDKAPSWVCEASLENFDWFLELGLFIDKMDELNAAQDAPAKESKTAKGSKDGSENPADTSDPSAVMSEVVKLCVVPRVAAALKCTDITSFTSVNRAAQLLGELLLFRDENSLPHLTKVLQDFVAFVMVQLSALLPVEFVKQVVADPGVSLSDQGPGTASKSGGEVTTQEEAMAAKEVVELFLHRALKVAGCCTCLVDILSDSLLLHICMQEIFVDRIKPLLPILPSSQQLVLLGAFIHLLPLRWVIQETAGENGATSGRMQQLLGAVVELGEAVVDEAERAEVLLLLKKLSPQEEAEKIQRVFEQRRGQRNPQQ</sequence>
<dbReference type="InParanoid" id="F0VPG4"/>
<reference evidence="5" key="2">
    <citation type="submission" date="2011-03" db="EMBL/GenBank/DDBJ databases">
        <title>Comparative genomics and transcriptomics of Neospora caninum and Toxoplasma gondii.</title>
        <authorList>
            <person name="Reid A.J."/>
            <person name="Sohal A."/>
            <person name="Harris D."/>
            <person name="Quail M."/>
            <person name="Sanders M."/>
            <person name="Berriman M."/>
            <person name="Wastling J.M."/>
            <person name="Pain A."/>
        </authorList>
    </citation>
    <scope>NUCLEOTIDE SEQUENCE</scope>
    <source>
        <strain evidence="5">Liverpool</strain>
    </source>
</reference>
<dbReference type="GO" id="GO:0005634">
    <property type="term" value="C:nucleus"/>
    <property type="evidence" value="ECO:0007669"/>
    <property type="project" value="UniProtKB-SubCell"/>
</dbReference>
<reference evidence="6" key="4">
    <citation type="journal article" date="2015" name="PLoS ONE">
        <title>Comprehensive Evaluation of Toxoplasma gondii VEG and Neospora caninum LIV Genomes with Tachyzoite Stage Transcriptome and Proteome Defines Novel Transcript Features.</title>
        <authorList>
            <person name="Ramaprasad A."/>
            <person name="Mourier T."/>
            <person name="Naeem R."/>
            <person name="Malas T.B."/>
            <person name="Moussa E."/>
            <person name="Panigrahi A."/>
            <person name="Vermont S.J."/>
            <person name="Otto T.D."/>
            <person name="Wastling J."/>
            <person name="Pain A."/>
        </authorList>
    </citation>
    <scope>NUCLEOTIDE SEQUENCE</scope>
    <source>
        <strain evidence="6">Liverpool</strain>
    </source>
</reference>
<gene>
    <name evidence="6" type="ORF">BN1204_060350</name>
    <name evidence="5" type="ORF">NCLIV_060350</name>
</gene>
<protein>
    <recommendedName>
        <fullName evidence="8">GCF C-terminal domain-containing protein</fullName>
    </recommendedName>
</protein>
<proteinExistence type="predicted"/>
<feature type="coiled-coil region" evidence="3">
    <location>
        <begin position="630"/>
        <end position="660"/>
    </location>
</feature>
<feature type="compositionally biased region" description="Acidic residues" evidence="4">
    <location>
        <begin position="441"/>
        <end position="462"/>
    </location>
</feature>
<dbReference type="VEuPathDB" id="ToxoDB:NCLIV_060350"/>
<feature type="compositionally biased region" description="Basic and acidic residues" evidence="4">
    <location>
        <begin position="319"/>
        <end position="328"/>
    </location>
</feature>
<feature type="compositionally biased region" description="Low complexity" evidence="4">
    <location>
        <begin position="43"/>
        <end position="93"/>
    </location>
</feature>
<feature type="region of interest" description="Disordered" evidence="4">
    <location>
        <begin position="194"/>
        <end position="248"/>
    </location>
</feature>
<comment type="subcellular location">
    <subcellularLocation>
        <location evidence="1">Nucleus</location>
    </subcellularLocation>
</comment>
<name>F0VPG4_NEOCL</name>
<evidence type="ECO:0000256" key="1">
    <source>
        <dbReference type="ARBA" id="ARBA00004123"/>
    </source>
</evidence>